<sequence length="287" mass="32813">MKKLVSTLAVAAVLFISNITFAQEKTKESSLLWEVTGNGLAKPSYLFGTIHMICEKDFLLKEKVKKALLKSDQYIMEVNFDNEKEMKEMQLALMSDIPLSKKLTVEKFNELDSLLLSKYKISAKQFDNYSLAMLVSLVTVKSFECDNLKLYEMELLKLAKTQNKLIGGLETVKEQLECINKTMDEEDVLELLKNSNQYNQMTKVMVENYKSEKFEALYDAMTVEKFMSATDKKLMLDERNTNWVKNMPIMMKQKSTFYAVGAAHLAGDYGVVQLLKNAGFTVKPVMN</sequence>
<gene>
    <name evidence="2" type="ORF">E0I26_06520</name>
</gene>
<protein>
    <submittedName>
        <fullName evidence="2">TraB/GumN family protein</fullName>
    </submittedName>
</protein>
<organism evidence="2 3">
    <name type="scientific">Flavobacterium rhamnosiphilum</name>
    <dbReference type="NCBI Taxonomy" id="2541724"/>
    <lineage>
        <taxon>Bacteria</taxon>
        <taxon>Pseudomonadati</taxon>
        <taxon>Bacteroidota</taxon>
        <taxon>Flavobacteriia</taxon>
        <taxon>Flavobacteriales</taxon>
        <taxon>Flavobacteriaceae</taxon>
        <taxon>Flavobacterium</taxon>
    </lineage>
</organism>
<dbReference type="PANTHER" id="PTHR40590:SF1">
    <property type="entry name" value="CYTOPLASMIC PROTEIN"/>
    <property type="match status" value="1"/>
</dbReference>
<keyword evidence="3" id="KW-1185">Reference proteome</keyword>
<dbReference type="AlphaFoldDB" id="A0A4R5FA71"/>
<dbReference type="PANTHER" id="PTHR40590">
    <property type="entry name" value="CYTOPLASMIC PROTEIN-RELATED"/>
    <property type="match status" value="1"/>
</dbReference>
<dbReference type="OrthoDB" id="9798714at2"/>
<dbReference type="InterPro" id="IPR047111">
    <property type="entry name" value="YbaP-like"/>
</dbReference>
<evidence type="ECO:0000256" key="1">
    <source>
        <dbReference type="SAM" id="SignalP"/>
    </source>
</evidence>
<evidence type="ECO:0000313" key="2">
    <source>
        <dbReference type="EMBL" id="TDE45596.1"/>
    </source>
</evidence>
<evidence type="ECO:0000313" key="3">
    <source>
        <dbReference type="Proteomes" id="UP000294814"/>
    </source>
</evidence>
<accession>A0A4R5FA71</accession>
<dbReference type="InterPro" id="IPR002816">
    <property type="entry name" value="TraB/PrgY/GumN_fam"/>
</dbReference>
<dbReference type="RefSeq" id="WP_131915679.1">
    <property type="nucleotide sequence ID" value="NZ_SMLG01000003.1"/>
</dbReference>
<dbReference type="CDD" id="cd14789">
    <property type="entry name" value="Tiki"/>
    <property type="match status" value="1"/>
</dbReference>
<comment type="caution">
    <text evidence="2">The sequence shown here is derived from an EMBL/GenBank/DDBJ whole genome shotgun (WGS) entry which is preliminary data.</text>
</comment>
<keyword evidence="1" id="KW-0732">Signal</keyword>
<dbReference type="EMBL" id="SMLG01000003">
    <property type="protein sequence ID" value="TDE45596.1"/>
    <property type="molecule type" value="Genomic_DNA"/>
</dbReference>
<proteinExistence type="predicted"/>
<feature type="chain" id="PRO_5020934357" evidence="1">
    <location>
        <begin position="23"/>
        <end position="287"/>
    </location>
</feature>
<reference evidence="2 3" key="1">
    <citation type="submission" date="2019-03" db="EMBL/GenBank/DDBJ databases">
        <title>Novel species of Flavobacterium.</title>
        <authorList>
            <person name="Liu Q."/>
            <person name="Xin Y.-H."/>
        </authorList>
    </citation>
    <scope>NUCLEOTIDE SEQUENCE [LARGE SCALE GENOMIC DNA]</scope>
    <source>
        <strain evidence="2 3">LB3P52</strain>
    </source>
</reference>
<dbReference type="Pfam" id="PF01963">
    <property type="entry name" value="TraB_PrgY_gumN"/>
    <property type="match status" value="1"/>
</dbReference>
<dbReference type="Proteomes" id="UP000294814">
    <property type="component" value="Unassembled WGS sequence"/>
</dbReference>
<name>A0A4R5FA71_9FLAO</name>
<feature type="signal peptide" evidence="1">
    <location>
        <begin position="1"/>
        <end position="22"/>
    </location>
</feature>